<keyword evidence="1" id="KW-0732">Signal</keyword>
<gene>
    <name evidence="2" type="ORF">ACFFK0_20105</name>
</gene>
<dbReference type="EMBL" id="JBHLWN010000077">
    <property type="protein sequence ID" value="MFC0214714.1"/>
    <property type="molecule type" value="Genomic_DNA"/>
</dbReference>
<protein>
    <submittedName>
        <fullName evidence="2">Uncharacterized protein</fullName>
    </submittedName>
</protein>
<reference evidence="2 3" key="1">
    <citation type="submission" date="2024-09" db="EMBL/GenBank/DDBJ databases">
        <authorList>
            <person name="Sun Q."/>
            <person name="Mori K."/>
        </authorList>
    </citation>
    <scope>NUCLEOTIDE SEQUENCE [LARGE SCALE GENOMIC DNA]</scope>
    <source>
        <strain evidence="2 3">CCM 7759</strain>
    </source>
</reference>
<evidence type="ECO:0000313" key="3">
    <source>
        <dbReference type="Proteomes" id="UP001589776"/>
    </source>
</evidence>
<organism evidence="2 3">
    <name type="scientific">Paenibacillus chartarius</name>
    <dbReference type="NCBI Taxonomy" id="747481"/>
    <lineage>
        <taxon>Bacteria</taxon>
        <taxon>Bacillati</taxon>
        <taxon>Bacillota</taxon>
        <taxon>Bacilli</taxon>
        <taxon>Bacillales</taxon>
        <taxon>Paenibacillaceae</taxon>
        <taxon>Paenibacillus</taxon>
    </lineage>
</organism>
<keyword evidence="3" id="KW-1185">Reference proteome</keyword>
<evidence type="ECO:0000313" key="2">
    <source>
        <dbReference type="EMBL" id="MFC0214714.1"/>
    </source>
</evidence>
<dbReference type="Gene3D" id="2.60.120.380">
    <property type="match status" value="1"/>
</dbReference>
<feature type="signal peptide" evidence="1">
    <location>
        <begin position="1"/>
        <end position="25"/>
    </location>
</feature>
<evidence type="ECO:0000256" key="1">
    <source>
        <dbReference type="SAM" id="SignalP"/>
    </source>
</evidence>
<name>A0ABV6DPZ6_9BACL</name>
<proteinExistence type="predicted"/>
<sequence length="149" mass="16715">MKINKLVISLTTTFALLVGSQSAFAATVYDKEPNDYHDAAQFLGYGDLAMGKISSENDHDWFYFQAGANDGGRTMTLHLQSPANTKYLFVINKNYGEPVPVTVLSQGSGNPEWVSFTLEANARYNFVVFKSSFSGYDPNNYYYLSPWLY</sequence>
<accession>A0ABV6DPZ6</accession>
<dbReference type="RefSeq" id="WP_377472124.1">
    <property type="nucleotide sequence ID" value="NZ_JBHLWN010000077.1"/>
</dbReference>
<dbReference type="Proteomes" id="UP001589776">
    <property type="component" value="Unassembled WGS sequence"/>
</dbReference>
<feature type="chain" id="PRO_5045258111" evidence="1">
    <location>
        <begin position="26"/>
        <end position="149"/>
    </location>
</feature>
<comment type="caution">
    <text evidence="2">The sequence shown here is derived from an EMBL/GenBank/DDBJ whole genome shotgun (WGS) entry which is preliminary data.</text>
</comment>